<dbReference type="AlphaFoldDB" id="A0A1B5KTW0"/>
<evidence type="ECO:0000256" key="1">
    <source>
        <dbReference type="SAM" id="MobiDB-lite"/>
    </source>
</evidence>
<feature type="compositionally biased region" description="Basic residues" evidence="1">
    <location>
        <begin position="76"/>
        <end position="85"/>
    </location>
</feature>
<accession>A0A1B5KTW0</accession>
<evidence type="ECO:0000313" key="2">
    <source>
        <dbReference type="EMBL" id="GAO14389.1"/>
    </source>
</evidence>
<proteinExistence type="predicted"/>
<dbReference type="EMBL" id="BBTG02000045">
    <property type="protein sequence ID" value="GAO14389.1"/>
    <property type="molecule type" value="Genomic_DNA"/>
</dbReference>
<gene>
    <name evidence="2" type="ORF">UVI_02055140</name>
</gene>
<sequence>MARSRMLKFYMSCLGRWAGKRLLGVGDYMRHDHYPPGLFESDQEKQDLLLRKARGSGDEAESDEEAKRTANGKARETRKKPSRRAKGVDRYEDDEDDEDAMLTRRLRYETMAEFYRDLSSWSVWKASRLYDMKLDDLYPADEVWILRNLTAKEMVRGDRFEQTPGSPPRGPFLEHQGLGTAVLSRICWTSDPSISMEDPGGRISRGVWAGHGFDIATLKRHEEALAAGEIWRDVSAEVVAEVESMWRANRCDEE</sequence>
<organism evidence="2 3">
    <name type="scientific">Ustilaginoidea virens</name>
    <name type="common">Rice false smut fungus</name>
    <name type="synonym">Villosiclava virens</name>
    <dbReference type="NCBI Taxonomy" id="1159556"/>
    <lineage>
        <taxon>Eukaryota</taxon>
        <taxon>Fungi</taxon>
        <taxon>Dikarya</taxon>
        <taxon>Ascomycota</taxon>
        <taxon>Pezizomycotina</taxon>
        <taxon>Sordariomycetes</taxon>
        <taxon>Hypocreomycetidae</taxon>
        <taxon>Hypocreales</taxon>
        <taxon>Clavicipitaceae</taxon>
        <taxon>Ustilaginoidea</taxon>
    </lineage>
</organism>
<dbReference type="Proteomes" id="UP000054053">
    <property type="component" value="Unassembled WGS sequence"/>
</dbReference>
<reference evidence="3" key="1">
    <citation type="journal article" date="2016" name="Genome Announc.">
        <title>Genome sequence of Ustilaginoidea virens IPU010, a rice pathogenic fungus causing false smut.</title>
        <authorList>
            <person name="Kumagai T."/>
            <person name="Ishii T."/>
            <person name="Terai G."/>
            <person name="Umemura M."/>
            <person name="Machida M."/>
            <person name="Asai K."/>
        </authorList>
    </citation>
    <scope>NUCLEOTIDE SEQUENCE [LARGE SCALE GENOMIC DNA]</scope>
    <source>
        <strain evidence="3">IPU010</strain>
    </source>
</reference>
<evidence type="ECO:0000313" key="3">
    <source>
        <dbReference type="Proteomes" id="UP000054053"/>
    </source>
</evidence>
<feature type="region of interest" description="Disordered" evidence="1">
    <location>
        <begin position="53"/>
        <end position="96"/>
    </location>
</feature>
<comment type="caution">
    <text evidence="2">The sequence shown here is derived from an EMBL/GenBank/DDBJ whole genome shotgun (WGS) entry which is preliminary data.</text>
</comment>
<protein>
    <submittedName>
        <fullName evidence="2">Uncharacterized protein</fullName>
    </submittedName>
</protein>
<name>A0A1B5KTW0_USTVR</name>